<evidence type="ECO:0008006" key="3">
    <source>
        <dbReference type="Google" id="ProtNLM"/>
    </source>
</evidence>
<protein>
    <recommendedName>
        <fullName evidence="3">Protein kinase domain-containing protein</fullName>
    </recommendedName>
</protein>
<dbReference type="Proteomes" id="UP001556367">
    <property type="component" value="Unassembled WGS sequence"/>
</dbReference>
<reference evidence="2" key="1">
    <citation type="submission" date="2024-06" db="EMBL/GenBank/DDBJ databases">
        <title>Multi-omics analyses provide insights into the biosynthesis of the anticancer antibiotic pleurotin in Hohenbuehelia grisea.</title>
        <authorList>
            <person name="Weaver J.A."/>
            <person name="Alberti F."/>
        </authorList>
    </citation>
    <scope>NUCLEOTIDE SEQUENCE [LARGE SCALE GENOMIC DNA]</scope>
    <source>
        <strain evidence="2">T-177</strain>
    </source>
</reference>
<name>A0ABR3J649_9AGAR</name>
<keyword evidence="2" id="KW-1185">Reference proteome</keyword>
<accession>A0ABR3J649</accession>
<sequence>MPRAAKPAKSEADILIDQYLPNLTGTVAYRVLSVLKDGRKHSLPSCFHVSAKLPGGIGPSRGKGAVQCFLKVFPDDSKGKLRYMTDRIANAKLAQYDEHVACSSVSAATQGDPKRASPWPKCFGRLVILDDIVVATDKFPIASQRALLFEFIPSLRLLSKEDLDNEMCTSILSDVALVHSAGLVHRDLKERTLEPTVGFRNIFLVTDPEEAT</sequence>
<comment type="caution">
    <text evidence="1">The sequence shown here is derived from an EMBL/GenBank/DDBJ whole genome shotgun (WGS) entry which is preliminary data.</text>
</comment>
<evidence type="ECO:0000313" key="1">
    <source>
        <dbReference type="EMBL" id="KAL0951125.1"/>
    </source>
</evidence>
<proteinExistence type="predicted"/>
<evidence type="ECO:0000313" key="2">
    <source>
        <dbReference type="Proteomes" id="UP001556367"/>
    </source>
</evidence>
<gene>
    <name evidence="1" type="ORF">HGRIS_007862</name>
</gene>
<organism evidence="1 2">
    <name type="scientific">Hohenbuehelia grisea</name>
    <dbReference type="NCBI Taxonomy" id="104357"/>
    <lineage>
        <taxon>Eukaryota</taxon>
        <taxon>Fungi</taxon>
        <taxon>Dikarya</taxon>
        <taxon>Basidiomycota</taxon>
        <taxon>Agaricomycotina</taxon>
        <taxon>Agaricomycetes</taxon>
        <taxon>Agaricomycetidae</taxon>
        <taxon>Agaricales</taxon>
        <taxon>Pleurotineae</taxon>
        <taxon>Pleurotaceae</taxon>
        <taxon>Hohenbuehelia</taxon>
    </lineage>
</organism>
<dbReference type="EMBL" id="JASNQZ010000011">
    <property type="protein sequence ID" value="KAL0951125.1"/>
    <property type="molecule type" value="Genomic_DNA"/>
</dbReference>